<reference evidence="1" key="1">
    <citation type="submission" date="2022-02" db="EMBL/GenBank/DDBJ databases">
        <authorList>
            <person name="King R."/>
        </authorList>
    </citation>
    <scope>NUCLEOTIDE SEQUENCE</scope>
</reference>
<protein>
    <submittedName>
        <fullName evidence="1">Uncharacterized protein</fullName>
    </submittedName>
</protein>
<reference evidence="1" key="2">
    <citation type="submission" date="2022-10" db="EMBL/GenBank/DDBJ databases">
        <authorList>
            <consortium name="ENA_rothamsted_submissions"/>
            <consortium name="culmorum"/>
            <person name="King R."/>
        </authorList>
    </citation>
    <scope>NUCLEOTIDE SEQUENCE</scope>
</reference>
<organism evidence="1 2">
    <name type="scientific">Aphis gossypii</name>
    <name type="common">Cotton aphid</name>
    <dbReference type="NCBI Taxonomy" id="80765"/>
    <lineage>
        <taxon>Eukaryota</taxon>
        <taxon>Metazoa</taxon>
        <taxon>Ecdysozoa</taxon>
        <taxon>Arthropoda</taxon>
        <taxon>Hexapoda</taxon>
        <taxon>Insecta</taxon>
        <taxon>Pterygota</taxon>
        <taxon>Neoptera</taxon>
        <taxon>Paraneoptera</taxon>
        <taxon>Hemiptera</taxon>
        <taxon>Sternorrhyncha</taxon>
        <taxon>Aphidomorpha</taxon>
        <taxon>Aphidoidea</taxon>
        <taxon>Aphididae</taxon>
        <taxon>Aphidini</taxon>
        <taxon>Aphis</taxon>
        <taxon>Aphis</taxon>
    </lineage>
</organism>
<proteinExistence type="predicted"/>
<keyword evidence="2" id="KW-1185">Reference proteome</keyword>
<dbReference type="Proteomes" id="UP001154329">
    <property type="component" value="Chromosome 1"/>
</dbReference>
<accession>A0A9P0IQZ6</accession>
<gene>
    <name evidence="1" type="ORF">APHIGO_LOCUS1002</name>
</gene>
<dbReference type="EMBL" id="OU899034">
    <property type="protein sequence ID" value="CAH1709954.1"/>
    <property type="molecule type" value="Genomic_DNA"/>
</dbReference>
<dbReference type="AlphaFoldDB" id="A0A9P0IQZ6"/>
<evidence type="ECO:0000313" key="2">
    <source>
        <dbReference type="Proteomes" id="UP001154329"/>
    </source>
</evidence>
<sequence>MSLRILYNIYIVYYSIILYKVVDDRPHAQTLRAGDLVQTERRYLYTPKRIVCLISRPQWALNDSAAAAVIRSLPRLMTAVQRCGPFNVYVCYILLRVRQPPMTRSAPEDIVSSDFSLRCAPLLCIIYSTHIIYYYYTHVVVDIVNRPINVTT</sequence>
<evidence type="ECO:0000313" key="1">
    <source>
        <dbReference type="EMBL" id="CAH1709954.1"/>
    </source>
</evidence>
<name>A0A9P0IQZ6_APHGO</name>